<organism evidence="7 8">
    <name type="scientific">Neglectibacter timonensis</name>
    <dbReference type="NCBI Taxonomy" id="1776382"/>
    <lineage>
        <taxon>Bacteria</taxon>
        <taxon>Bacillati</taxon>
        <taxon>Bacillota</taxon>
        <taxon>Clostridia</taxon>
        <taxon>Eubacteriales</taxon>
        <taxon>Oscillospiraceae</taxon>
        <taxon>Neglectibacter</taxon>
    </lineage>
</organism>
<evidence type="ECO:0000256" key="1">
    <source>
        <dbReference type="ARBA" id="ARBA00010641"/>
    </source>
</evidence>
<comment type="similarity">
    <text evidence="1">Belongs to the sigma-70 factor family. ECF subfamily.</text>
</comment>
<dbReference type="Proteomes" id="UP001524473">
    <property type="component" value="Unassembled WGS sequence"/>
</dbReference>
<dbReference type="InterPro" id="IPR039425">
    <property type="entry name" value="RNA_pol_sigma-70-like"/>
</dbReference>
<evidence type="ECO:0000259" key="6">
    <source>
        <dbReference type="Pfam" id="PF08281"/>
    </source>
</evidence>
<dbReference type="Pfam" id="PF04542">
    <property type="entry name" value="Sigma70_r2"/>
    <property type="match status" value="1"/>
</dbReference>
<dbReference type="PANTHER" id="PTHR43133">
    <property type="entry name" value="RNA POLYMERASE ECF-TYPE SIGMA FACTO"/>
    <property type="match status" value="1"/>
</dbReference>
<keyword evidence="8" id="KW-1185">Reference proteome</keyword>
<proteinExistence type="inferred from homology"/>
<dbReference type="CDD" id="cd06171">
    <property type="entry name" value="Sigma70_r4"/>
    <property type="match status" value="1"/>
</dbReference>
<dbReference type="SUPFAM" id="SSF88659">
    <property type="entry name" value="Sigma3 and sigma4 domains of RNA polymerase sigma factors"/>
    <property type="match status" value="1"/>
</dbReference>
<keyword evidence="4" id="KW-0804">Transcription</keyword>
<evidence type="ECO:0000256" key="2">
    <source>
        <dbReference type="ARBA" id="ARBA00023015"/>
    </source>
</evidence>
<reference evidence="7 8" key="1">
    <citation type="submission" date="2022-06" db="EMBL/GenBank/DDBJ databases">
        <title>Isolation of gut microbiota from human fecal samples.</title>
        <authorList>
            <person name="Pamer E.G."/>
            <person name="Barat B."/>
            <person name="Waligurski E."/>
            <person name="Medina S."/>
            <person name="Paddock L."/>
            <person name="Mostad J."/>
        </authorList>
    </citation>
    <scope>NUCLEOTIDE SEQUENCE [LARGE SCALE GENOMIC DNA]</scope>
    <source>
        <strain evidence="7 8">DFI.9.73</strain>
    </source>
</reference>
<name>A0ABT1S462_9FIRM</name>
<feature type="domain" description="RNA polymerase sigma factor 70 region 4 type 2" evidence="6">
    <location>
        <begin position="117"/>
        <end position="167"/>
    </location>
</feature>
<dbReference type="NCBIfam" id="TIGR02937">
    <property type="entry name" value="sigma70-ECF"/>
    <property type="match status" value="1"/>
</dbReference>
<dbReference type="PANTHER" id="PTHR43133:SF51">
    <property type="entry name" value="RNA POLYMERASE SIGMA FACTOR"/>
    <property type="match status" value="1"/>
</dbReference>
<evidence type="ECO:0000256" key="4">
    <source>
        <dbReference type="ARBA" id="ARBA00023163"/>
    </source>
</evidence>
<dbReference type="Gene3D" id="1.10.10.10">
    <property type="entry name" value="Winged helix-like DNA-binding domain superfamily/Winged helix DNA-binding domain"/>
    <property type="match status" value="1"/>
</dbReference>
<dbReference type="InterPro" id="IPR013324">
    <property type="entry name" value="RNA_pol_sigma_r3/r4-like"/>
</dbReference>
<dbReference type="RefSeq" id="WP_256192434.1">
    <property type="nucleotide sequence ID" value="NZ_CAJKKG010000003.1"/>
</dbReference>
<evidence type="ECO:0000313" key="7">
    <source>
        <dbReference type="EMBL" id="MCQ4841733.1"/>
    </source>
</evidence>
<dbReference type="InterPro" id="IPR013249">
    <property type="entry name" value="RNA_pol_sigma70_r4_t2"/>
</dbReference>
<dbReference type="InterPro" id="IPR013325">
    <property type="entry name" value="RNA_pol_sigma_r2"/>
</dbReference>
<accession>A0ABT1S462</accession>
<dbReference type="Gene3D" id="1.10.1740.10">
    <property type="match status" value="1"/>
</dbReference>
<comment type="caution">
    <text evidence="7">The sequence shown here is derived from an EMBL/GenBank/DDBJ whole genome shotgun (WGS) entry which is preliminary data.</text>
</comment>
<dbReference type="InterPro" id="IPR007627">
    <property type="entry name" value="RNA_pol_sigma70_r2"/>
</dbReference>
<feature type="domain" description="RNA polymerase sigma-70 region 2" evidence="5">
    <location>
        <begin position="28"/>
        <end position="92"/>
    </location>
</feature>
<keyword evidence="3" id="KW-0731">Sigma factor</keyword>
<evidence type="ECO:0000259" key="5">
    <source>
        <dbReference type="Pfam" id="PF04542"/>
    </source>
</evidence>
<dbReference type="InterPro" id="IPR014284">
    <property type="entry name" value="RNA_pol_sigma-70_dom"/>
</dbReference>
<evidence type="ECO:0000313" key="8">
    <source>
        <dbReference type="Proteomes" id="UP001524473"/>
    </source>
</evidence>
<dbReference type="EMBL" id="JANFZH010000070">
    <property type="protein sequence ID" value="MCQ4841733.1"/>
    <property type="molecule type" value="Genomic_DNA"/>
</dbReference>
<sequence length="181" mass="21414">MRVIGNAVDSSKLVRRAVNGDQSAFIELVDLYRRSMYATAVAVTHNENDTLDAIQDTILILWEKLSTLRRPDLFKTWMTRILVNRCCSLMRKGCREMPSEILREEEQEQREWDTSLDVREALQRVSEDDRLILQLFYFEDFSLRQIAQILSITPNAAKMRLSRSRKRFLEQYETEAQYERS</sequence>
<evidence type="ECO:0000256" key="3">
    <source>
        <dbReference type="ARBA" id="ARBA00023082"/>
    </source>
</evidence>
<dbReference type="SUPFAM" id="SSF88946">
    <property type="entry name" value="Sigma2 domain of RNA polymerase sigma factors"/>
    <property type="match status" value="1"/>
</dbReference>
<gene>
    <name evidence="7" type="ORF">NE695_17620</name>
</gene>
<dbReference type="Pfam" id="PF08281">
    <property type="entry name" value="Sigma70_r4_2"/>
    <property type="match status" value="1"/>
</dbReference>
<dbReference type="InterPro" id="IPR036388">
    <property type="entry name" value="WH-like_DNA-bd_sf"/>
</dbReference>
<protein>
    <submittedName>
        <fullName evidence="7">Sigma-70 family RNA polymerase sigma factor</fullName>
    </submittedName>
</protein>
<keyword evidence="2" id="KW-0805">Transcription regulation</keyword>